<dbReference type="HOGENOM" id="CLU_042559_0_0_1"/>
<dbReference type="InParanoid" id="A0A0C3DFE9"/>
<reference evidence="2" key="2">
    <citation type="submission" date="2015-01" db="EMBL/GenBank/DDBJ databases">
        <title>Evolutionary Origins and Diversification of the Mycorrhizal Mutualists.</title>
        <authorList>
            <consortium name="DOE Joint Genome Institute"/>
            <consortium name="Mycorrhizal Genomics Consortium"/>
            <person name="Kohler A."/>
            <person name="Kuo A."/>
            <person name="Nagy L.G."/>
            <person name="Floudas D."/>
            <person name="Copeland A."/>
            <person name="Barry K.W."/>
            <person name="Cichocki N."/>
            <person name="Veneault-Fourrey C."/>
            <person name="LaButti K."/>
            <person name="Lindquist E.A."/>
            <person name="Lipzen A."/>
            <person name="Lundell T."/>
            <person name="Morin E."/>
            <person name="Murat C."/>
            <person name="Riley R."/>
            <person name="Ohm R."/>
            <person name="Sun H."/>
            <person name="Tunlid A."/>
            <person name="Henrissat B."/>
            <person name="Grigoriev I.V."/>
            <person name="Hibbett D.S."/>
            <person name="Martin F."/>
        </authorList>
    </citation>
    <scope>NUCLEOTIDE SEQUENCE [LARGE SCALE GENOMIC DNA]</scope>
    <source>
        <strain evidence="2">Foug A</strain>
    </source>
</reference>
<dbReference type="Proteomes" id="UP000053989">
    <property type="component" value="Unassembled WGS sequence"/>
</dbReference>
<dbReference type="InterPro" id="IPR001680">
    <property type="entry name" value="WD40_rpt"/>
</dbReference>
<dbReference type="AlphaFoldDB" id="A0A0C3DFE9"/>
<proteinExistence type="predicted"/>
<accession>A0A0C3DFE9</accession>
<sequence>ITCTRWMTREGDNGEILCCGTGLGYILLWKQCSTVTVTEFEETLARRVGAGHEIMGMSTMGHWLITGTRDKRVQVWSVDAKYTLCTIFSMELPTTVPQAVYFQGADILVFGMFDGEIHTLHGKDGVVLAMKTTGRMIGSTAVDPGRTCFVIDNTINGFSLHRMDDAVCIRTYDTNPKKTYPKQVALAEGGTMVIGGSDNGFIHVFDKATSERVQTLQHSSIGRVQTVTVR</sequence>
<dbReference type="Gene3D" id="2.130.10.10">
    <property type="entry name" value="YVTN repeat-like/Quinoprotein amine dehydrogenase"/>
    <property type="match status" value="1"/>
</dbReference>
<reference evidence="1 2" key="1">
    <citation type="submission" date="2014-04" db="EMBL/GenBank/DDBJ databases">
        <authorList>
            <consortium name="DOE Joint Genome Institute"/>
            <person name="Kuo A."/>
            <person name="Kohler A."/>
            <person name="Nagy L.G."/>
            <person name="Floudas D."/>
            <person name="Copeland A."/>
            <person name="Barry K.W."/>
            <person name="Cichocki N."/>
            <person name="Veneault-Fourrey C."/>
            <person name="LaButti K."/>
            <person name="Lindquist E.A."/>
            <person name="Lipzen A."/>
            <person name="Lundell T."/>
            <person name="Morin E."/>
            <person name="Murat C."/>
            <person name="Sun H."/>
            <person name="Tunlid A."/>
            <person name="Henrissat B."/>
            <person name="Grigoriev I.V."/>
            <person name="Hibbett D.S."/>
            <person name="Martin F."/>
            <person name="Nordberg H.P."/>
            <person name="Cantor M.N."/>
            <person name="Hua S.X."/>
        </authorList>
    </citation>
    <scope>NUCLEOTIDE SEQUENCE [LARGE SCALE GENOMIC DNA]</scope>
    <source>
        <strain evidence="1 2">Foug A</strain>
    </source>
</reference>
<evidence type="ECO:0000313" key="2">
    <source>
        <dbReference type="Proteomes" id="UP000053989"/>
    </source>
</evidence>
<organism evidence="1 2">
    <name type="scientific">Scleroderma citrinum Foug A</name>
    <dbReference type="NCBI Taxonomy" id="1036808"/>
    <lineage>
        <taxon>Eukaryota</taxon>
        <taxon>Fungi</taxon>
        <taxon>Dikarya</taxon>
        <taxon>Basidiomycota</taxon>
        <taxon>Agaricomycotina</taxon>
        <taxon>Agaricomycetes</taxon>
        <taxon>Agaricomycetidae</taxon>
        <taxon>Boletales</taxon>
        <taxon>Sclerodermatineae</taxon>
        <taxon>Sclerodermataceae</taxon>
        <taxon>Scleroderma</taxon>
    </lineage>
</organism>
<dbReference type="Pfam" id="PF00400">
    <property type="entry name" value="WD40"/>
    <property type="match status" value="1"/>
</dbReference>
<protein>
    <recommendedName>
        <fullName evidence="3">Anaphase-promoting complex subunit 4 WD40 domain-containing protein</fullName>
    </recommendedName>
</protein>
<keyword evidence="2" id="KW-1185">Reference proteome</keyword>
<evidence type="ECO:0000313" key="1">
    <source>
        <dbReference type="EMBL" id="KIM59445.1"/>
    </source>
</evidence>
<dbReference type="SUPFAM" id="SSF50978">
    <property type="entry name" value="WD40 repeat-like"/>
    <property type="match status" value="1"/>
</dbReference>
<dbReference type="EMBL" id="KN822073">
    <property type="protein sequence ID" value="KIM59445.1"/>
    <property type="molecule type" value="Genomic_DNA"/>
</dbReference>
<gene>
    <name evidence="1" type="ORF">SCLCIDRAFT_126139</name>
</gene>
<dbReference type="STRING" id="1036808.A0A0C3DFE9"/>
<name>A0A0C3DFE9_9AGAM</name>
<dbReference type="InterPro" id="IPR015943">
    <property type="entry name" value="WD40/YVTN_repeat-like_dom_sf"/>
</dbReference>
<dbReference type="InterPro" id="IPR036322">
    <property type="entry name" value="WD40_repeat_dom_sf"/>
</dbReference>
<dbReference type="OrthoDB" id="2654453at2759"/>
<feature type="non-terminal residue" evidence="1">
    <location>
        <position position="1"/>
    </location>
</feature>
<evidence type="ECO:0008006" key="3">
    <source>
        <dbReference type="Google" id="ProtNLM"/>
    </source>
</evidence>